<dbReference type="EMBL" id="BARS01053102">
    <property type="protein sequence ID" value="GAG48713.1"/>
    <property type="molecule type" value="Genomic_DNA"/>
</dbReference>
<reference evidence="1" key="1">
    <citation type="journal article" date="2014" name="Front. Microbiol.">
        <title>High frequency of phylogenetically diverse reductive dehalogenase-homologous genes in deep subseafloor sedimentary metagenomes.</title>
        <authorList>
            <person name="Kawai M."/>
            <person name="Futagami T."/>
            <person name="Toyoda A."/>
            <person name="Takaki Y."/>
            <person name="Nishi S."/>
            <person name="Hori S."/>
            <person name="Arai W."/>
            <person name="Tsubouchi T."/>
            <person name="Morono Y."/>
            <person name="Uchiyama I."/>
            <person name="Ito T."/>
            <person name="Fujiyama A."/>
            <person name="Inagaki F."/>
            <person name="Takami H."/>
        </authorList>
    </citation>
    <scope>NUCLEOTIDE SEQUENCE</scope>
    <source>
        <strain evidence="1">Expedition CK06-06</strain>
    </source>
</reference>
<evidence type="ECO:0000313" key="1">
    <source>
        <dbReference type="EMBL" id="GAG48713.1"/>
    </source>
</evidence>
<proteinExistence type="predicted"/>
<name>X0YJG1_9ZZZZ</name>
<protein>
    <submittedName>
        <fullName evidence="1">Uncharacterized protein</fullName>
    </submittedName>
</protein>
<comment type="caution">
    <text evidence="1">The sequence shown here is derived from an EMBL/GenBank/DDBJ whole genome shotgun (WGS) entry which is preliminary data.</text>
</comment>
<accession>X0YJG1</accession>
<organism evidence="1">
    <name type="scientific">marine sediment metagenome</name>
    <dbReference type="NCBI Taxonomy" id="412755"/>
    <lineage>
        <taxon>unclassified sequences</taxon>
        <taxon>metagenomes</taxon>
        <taxon>ecological metagenomes</taxon>
    </lineage>
</organism>
<dbReference type="AlphaFoldDB" id="X0YJG1"/>
<gene>
    <name evidence="1" type="ORF">S01H1_78855</name>
</gene>
<sequence>MEKKYEAHLILKVVLMVVCLACRSTDTEQESQDIKRSDVVHKVVNDGAIYYVAPDG</sequence>
<feature type="non-terminal residue" evidence="1">
    <location>
        <position position="56"/>
    </location>
</feature>